<dbReference type="AlphaFoldDB" id="A0A1X7TWL5"/>
<dbReference type="InterPro" id="IPR013087">
    <property type="entry name" value="Znf_C2H2_type"/>
</dbReference>
<accession>A0A1X7TWL5</accession>
<dbReference type="InParanoid" id="A0A1X7TWL5"/>
<protein>
    <recommendedName>
        <fullName evidence="1">C2H2-type domain-containing protein</fullName>
    </recommendedName>
</protein>
<dbReference type="PROSITE" id="PS00028">
    <property type="entry name" value="ZINC_FINGER_C2H2_1"/>
    <property type="match status" value="1"/>
</dbReference>
<evidence type="ECO:0000259" key="1">
    <source>
        <dbReference type="PROSITE" id="PS00028"/>
    </source>
</evidence>
<sequence length="485" mass="55137">MSSKPISPLRRTCLRFFCPVCYTFASIHFTKIMKYVHHVHSFHCNFSVVCGISGCPRTYTNFLSYKKHIYRSHRNEYYLGLERQIAIMQSDVSDELAMLQPLEDSDEEGDLDTITATAEQQHMTLTPVNHHAALMLLQLKQKYKLSQTALNAVTQDFTSLLQYKLSEVEESILKIADVSKTSAVRAASQSPSLIDPFYSLHGKYQQEVYFSRVFGIQKPMERHLGSLSRDGTLVYDISLLKSLEFLLSKEVIRDEVLRNHQRSDCLLGNYCDGTVNKSHPRFSQYSPVLQLILYYDDVEVCNPLGSRAKQHKLALFYFMIGNLSPKYQSSLLNIHLLCIKRSETLQQYGAKTVPEPVMKDINYLEEVGISVLVDGEEVCLSAVPGDNLASQYLGGYKSLASAHRKCRSCFAVKEDMQTKPRNCASYAQHIASLSHDTALQQHISSTYGINEDKGLTPDIMHDVLEGCLQYEMKEMFQIFISKKPL</sequence>
<evidence type="ECO:0000313" key="2">
    <source>
        <dbReference type="EnsemblMetazoa" id="Aqu2.1.19852_001"/>
    </source>
</evidence>
<name>A0A1X7TWL5_AMPQE</name>
<organism evidence="2">
    <name type="scientific">Amphimedon queenslandica</name>
    <name type="common">Sponge</name>
    <dbReference type="NCBI Taxonomy" id="400682"/>
    <lineage>
        <taxon>Eukaryota</taxon>
        <taxon>Metazoa</taxon>
        <taxon>Porifera</taxon>
        <taxon>Demospongiae</taxon>
        <taxon>Heteroscleromorpha</taxon>
        <taxon>Haplosclerida</taxon>
        <taxon>Niphatidae</taxon>
        <taxon>Amphimedon</taxon>
    </lineage>
</organism>
<dbReference type="OrthoDB" id="10045355at2759"/>
<feature type="domain" description="C2H2-type" evidence="1">
    <location>
        <begin position="50"/>
        <end position="73"/>
    </location>
</feature>
<proteinExistence type="predicted"/>
<dbReference type="EnsemblMetazoa" id="Aqu2.1.19852_001">
    <property type="protein sequence ID" value="Aqu2.1.19852_001"/>
    <property type="gene ID" value="Aqu2.1.19852"/>
</dbReference>
<reference evidence="2" key="1">
    <citation type="submission" date="2017-05" db="UniProtKB">
        <authorList>
            <consortium name="EnsemblMetazoa"/>
        </authorList>
    </citation>
    <scope>IDENTIFICATION</scope>
</reference>